<dbReference type="PANTHER" id="PTHR47894">
    <property type="entry name" value="HTH-TYPE TRANSCRIPTIONAL REGULATOR GADX"/>
    <property type="match status" value="1"/>
</dbReference>
<dbReference type="PROSITE" id="PS01124">
    <property type="entry name" value="HTH_ARAC_FAMILY_2"/>
    <property type="match status" value="1"/>
</dbReference>
<dbReference type="InterPro" id="IPR020449">
    <property type="entry name" value="Tscrpt_reg_AraC-type_HTH"/>
</dbReference>
<dbReference type="InterPro" id="IPR018060">
    <property type="entry name" value="HTH_AraC"/>
</dbReference>
<proteinExistence type="predicted"/>
<dbReference type="SUPFAM" id="SSF46689">
    <property type="entry name" value="Homeodomain-like"/>
    <property type="match status" value="1"/>
</dbReference>
<dbReference type="GO" id="GO:0003700">
    <property type="term" value="F:DNA-binding transcription factor activity"/>
    <property type="evidence" value="ECO:0007669"/>
    <property type="project" value="InterPro"/>
</dbReference>
<dbReference type="Pfam" id="PF12625">
    <property type="entry name" value="Arabinose_bd"/>
    <property type="match status" value="1"/>
</dbReference>
<evidence type="ECO:0000256" key="3">
    <source>
        <dbReference type="ARBA" id="ARBA00023163"/>
    </source>
</evidence>
<keyword evidence="3" id="KW-0804">Transcription</keyword>
<dbReference type="GO" id="GO:0005829">
    <property type="term" value="C:cytosol"/>
    <property type="evidence" value="ECO:0007669"/>
    <property type="project" value="TreeGrafter"/>
</dbReference>
<dbReference type="PANTHER" id="PTHR47894:SF4">
    <property type="entry name" value="HTH-TYPE TRANSCRIPTIONAL REGULATOR GADX"/>
    <property type="match status" value="1"/>
</dbReference>
<gene>
    <name evidence="5" type="ORF">HNQ36_003034</name>
</gene>
<name>A0A840MYX4_9BRAD</name>
<dbReference type="InterPro" id="IPR032687">
    <property type="entry name" value="AraC-type_N"/>
</dbReference>
<evidence type="ECO:0000259" key="4">
    <source>
        <dbReference type="PROSITE" id="PS01124"/>
    </source>
</evidence>
<comment type="caution">
    <text evidence="5">The sequence shown here is derived from an EMBL/GenBank/DDBJ whole genome shotgun (WGS) entry which is preliminary data.</text>
</comment>
<dbReference type="InterPro" id="IPR009057">
    <property type="entry name" value="Homeodomain-like_sf"/>
</dbReference>
<dbReference type="GO" id="GO:0000976">
    <property type="term" value="F:transcription cis-regulatory region binding"/>
    <property type="evidence" value="ECO:0007669"/>
    <property type="project" value="TreeGrafter"/>
</dbReference>
<accession>A0A840MYX4</accession>
<dbReference type="SMART" id="SM00342">
    <property type="entry name" value="HTH_ARAC"/>
    <property type="match status" value="1"/>
</dbReference>
<evidence type="ECO:0000256" key="1">
    <source>
        <dbReference type="ARBA" id="ARBA00023015"/>
    </source>
</evidence>
<organism evidence="5 6">
    <name type="scientific">Afipia massiliensis</name>
    <dbReference type="NCBI Taxonomy" id="211460"/>
    <lineage>
        <taxon>Bacteria</taxon>
        <taxon>Pseudomonadati</taxon>
        <taxon>Pseudomonadota</taxon>
        <taxon>Alphaproteobacteria</taxon>
        <taxon>Hyphomicrobiales</taxon>
        <taxon>Nitrobacteraceae</taxon>
        <taxon>Afipia</taxon>
    </lineage>
</organism>
<reference evidence="5 6" key="1">
    <citation type="submission" date="2020-08" db="EMBL/GenBank/DDBJ databases">
        <title>Genomic Encyclopedia of Type Strains, Phase IV (KMG-IV): sequencing the most valuable type-strain genomes for metagenomic binning, comparative biology and taxonomic classification.</title>
        <authorList>
            <person name="Goeker M."/>
        </authorList>
    </citation>
    <scope>NUCLEOTIDE SEQUENCE [LARGE SCALE GENOMIC DNA]</scope>
    <source>
        <strain evidence="5 6">DSM 17498</strain>
    </source>
</reference>
<evidence type="ECO:0000313" key="5">
    <source>
        <dbReference type="EMBL" id="MBB5053043.1"/>
    </source>
</evidence>
<dbReference type="RefSeq" id="WP_184086338.1">
    <property type="nucleotide sequence ID" value="NZ_JACHIJ010000004.1"/>
</dbReference>
<dbReference type="PRINTS" id="PR00032">
    <property type="entry name" value="HTHARAC"/>
</dbReference>
<sequence>MTAFPLTRCQFLIPFADICDEIGAPTEALLTKLRLPVSLEEKADHYVPIQLAIRFAEIAQRSQGITDIGFQAARRLQFCHLSERLRTVIRFSPTLFIALQQLCKWLPLEDTNASAWLERDADHVRICKSAGTSFVPHLENSQWLQNIMSMHIVRQFAGPDWVPATMAFGARYEPSPETRSVWKNTRFISNQSASWIDVPISMLDLPHLASETPATSYGDEVAPDGHEIVSAIRLMLPSYMDDKIPTVAEVAEMAGVSIRSFQRKLSNAGVSYSDLLDRVRFENASKLLRGTDAKIIDVAFSSGYTDPAHFTRAFRRFTGVTPREFRGKSKSQIGAVPVI</sequence>
<dbReference type="EMBL" id="JACHIJ010000004">
    <property type="protein sequence ID" value="MBB5053043.1"/>
    <property type="molecule type" value="Genomic_DNA"/>
</dbReference>
<evidence type="ECO:0000313" key="6">
    <source>
        <dbReference type="Proteomes" id="UP000521227"/>
    </source>
</evidence>
<keyword evidence="1" id="KW-0805">Transcription regulation</keyword>
<protein>
    <submittedName>
        <fullName evidence="5">AraC-like DNA-binding protein</fullName>
    </submittedName>
</protein>
<dbReference type="AlphaFoldDB" id="A0A840MYX4"/>
<keyword evidence="2 5" id="KW-0238">DNA-binding</keyword>
<dbReference type="Pfam" id="PF12833">
    <property type="entry name" value="HTH_18"/>
    <property type="match status" value="1"/>
</dbReference>
<dbReference type="Gene3D" id="1.10.10.60">
    <property type="entry name" value="Homeodomain-like"/>
    <property type="match status" value="1"/>
</dbReference>
<evidence type="ECO:0000256" key="2">
    <source>
        <dbReference type="ARBA" id="ARBA00023125"/>
    </source>
</evidence>
<feature type="domain" description="HTH araC/xylS-type" evidence="4">
    <location>
        <begin position="230"/>
        <end position="328"/>
    </location>
</feature>
<dbReference type="Proteomes" id="UP000521227">
    <property type="component" value="Unassembled WGS sequence"/>
</dbReference>